<gene>
    <name evidence="1" type="ORF">Rin_00017420</name>
</gene>
<protein>
    <submittedName>
        <fullName evidence="1">Uncharacterized protein</fullName>
    </submittedName>
</protein>
<dbReference type="EMBL" id="AGCA01000413">
    <property type="protein sequence ID" value="EGY28321.1"/>
    <property type="molecule type" value="Genomic_DNA"/>
</dbReference>
<dbReference type="AlphaFoldDB" id="G2H107"/>
<name>G2H107_9ENTR</name>
<evidence type="ECO:0000313" key="2">
    <source>
        <dbReference type="Proteomes" id="UP000004116"/>
    </source>
</evidence>
<evidence type="ECO:0000313" key="1">
    <source>
        <dbReference type="EMBL" id="EGY28321.1"/>
    </source>
</evidence>
<dbReference type="Proteomes" id="UP000004116">
    <property type="component" value="Unassembled WGS sequence"/>
</dbReference>
<feature type="non-terminal residue" evidence="1">
    <location>
        <position position="21"/>
    </location>
</feature>
<proteinExistence type="predicted"/>
<comment type="caution">
    <text evidence="1">The sequence shown here is derived from an EMBL/GenBank/DDBJ whole genome shotgun (WGS) entry which is preliminary data.</text>
</comment>
<sequence length="21" mass="2373">MKSLKTGIDRANLMVCYRCAV</sequence>
<keyword evidence="2" id="KW-1185">Reference proteome</keyword>
<reference evidence="1 2" key="1">
    <citation type="journal article" date="2012" name="Genome Res.">
        <title>Genomic basis of endosymbiont-conferred protection against an insect parasitoid.</title>
        <authorList>
            <person name="Hansen A.K."/>
            <person name="Vorburger C."/>
            <person name="Moran N.A."/>
        </authorList>
    </citation>
    <scope>NUCLEOTIDE SEQUENCE [LARGE SCALE GENOMIC DNA]</scope>
    <source>
        <strain evidence="2">R5.15</strain>
    </source>
</reference>
<organism evidence="1 2">
    <name type="scientific">Candidatus Regiella insecticola 5.15</name>
    <dbReference type="NCBI Taxonomy" id="1005043"/>
    <lineage>
        <taxon>Bacteria</taxon>
        <taxon>Pseudomonadati</taxon>
        <taxon>Pseudomonadota</taxon>
        <taxon>Gammaproteobacteria</taxon>
        <taxon>Enterobacterales</taxon>
        <taxon>Enterobacteriaceae</taxon>
        <taxon>aphid secondary symbionts</taxon>
        <taxon>Candidatus Regiella</taxon>
    </lineage>
</organism>
<accession>G2H107</accession>